<accession>A0AC35GME1</accession>
<reference evidence="2" key="1">
    <citation type="submission" date="2022-11" db="UniProtKB">
        <authorList>
            <consortium name="WormBaseParasite"/>
        </authorList>
    </citation>
    <scope>IDENTIFICATION</scope>
</reference>
<dbReference type="Proteomes" id="UP000887580">
    <property type="component" value="Unplaced"/>
</dbReference>
<evidence type="ECO:0000313" key="1">
    <source>
        <dbReference type="Proteomes" id="UP000887580"/>
    </source>
</evidence>
<proteinExistence type="predicted"/>
<protein>
    <submittedName>
        <fullName evidence="2">Uncharacterized protein</fullName>
    </submittedName>
</protein>
<evidence type="ECO:0000313" key="2">
    <source>
        <dbReference type="WBParaSite" id="PS1159_v2.g6586.t1"/>
    </source>
</evidence>
<organism evidence="1 2">
    <name type="scientific">Panagrolaimus sp. PS1159</name>
    <dbReference type="NCBI Taxonomy" id="55785"/>
    <lineage>
        <taxon>Eukaryota</taxon>
        <taxon>Metazoa</taxon>
        <taxon>Ecdysozoa</taxon>
        <taxon>Nematoda</taxon>
        <taxon>Chromadorea</taxon>
        <taxon>Rhabditida</taxon>
        <taxon>Tylenchina</taxon>
        <taxon>Panagrolaimomorpha</taxon>
        <taxon>Panagrolaimoidea</taxon>
        <taxon>Panagrolaimidae</taxon>
        <taxon>Panagrolaimus</taxon>
    </lineage>
</organism>
<sequence length="152" mass="17392">DEWASLSAELGKDQGPVDDLWGWFYVMIEWMNCTSKSPLAWAAFDDRPEIRHLMKSNNFPSRLVLRGCPKEFFKIQAYLRSLGRCDSPNYFYLATLLKNAKSKADSNNDSPVATNGDGTSKAANDPKIENRENAMEKIVTRMNREEVYFARV</sequence>
<name>A0AC35GME1_9BILA</name>
<dbReference type="WBParaSite" id="PS1159_v2.g6586.t1">
    <property type="protein sequence ID" value="PS1159_v2.g6586.t1"/>
    <property type="gene ID" value="PS1159_v2.g6586"/>
</dbReference>